<proteinExistence type="predicted"/>
<organism evidence="4">
    <name type="scientific">Ananas comosus var. bracteatus</name>
    <name type="common">red pineapple</name>
    <dbReference type="NCBI Taxonomy" id="296719"/>
    <lineage>
        <taxon>Eukaryota</taxon>
        <taxon>Viridiplantae</taxon>
        <taxon>Streptophyta</taxon>
        <taxon>Embryophyta</taxon>
        <taxon>Tracheophyta</taxon>
        <taxon>Spermatophyta</taxon>
        <taxon>Magnoliopsida</taxon>
        <taxon>Liliopsida</taxon>
        <taxon>Poales</taxon>
        <taxon>Bromeliaceae</taxon>
        <taxon>Bromelioideae</taxon>
        <taxon>Ananas</taxon>
    </lineage>
</organism>
<evidence type="ECO:0000259" key="3">
    <source>
        <dbReference type="Pfam" id="PF12776"/>
    </source>
</evidence>
<evidence type="ECO:0000313" key="4">
    <source>
        <dbReference type="EMBL" id="CAD1830010.1"/>
    </source>
</evidence>
<gene>
    <name evidence="4" type="ORF">CB5_LOCUS13221</name>
</gene>
<dbReference type="AlphaFoldDB" id="A0A6V7PGM6"/>
<dbReference type="PANTHER" id="PTHR46929">
    <property type="entry name" value="EXPRESSED PROTEIN"/>
    <property type="match status" value="1"/>
</dbReference>
<evidence type="ECO:0000256" key="1">
    <source>
        <dbReference type="SAM" id="MobiDB-lite"/>
    </source>
</evidence>
<dbReference type="EMBL" id="LR862130">
    <property type="protein sequence ID" value="CAD1830010.1"/>
    <property type="molecule type" value="Genomic_DNA"/>
</dbReference>
<feature type="region of interest" description="Disordered" evidence="1">
    <location>
        <begin position="243"/>
        <end position="277"/>
    </location>
</feature>
<dbReference type="PANTHER" id="PTHR46929:SF3">
    <property type="entry name" value="MYB_SANT-LIKE DOMAIN-CONTAINING PROTEIN"/>
    <property type="match status" value="1"/>
</dbReference>
<feature type="signal peptide" evidence="2">
    <location>
        <begin position="1"/>
        <end position="33"/>
    </location>
</feature>
<dbReference type="Pfam" id="PF12776">
    <property type="entry name" value="Myb_DNA-bind_3"/>
    <property type="match status" value="1"/>
</dbReference>
<sequence length="310" mass="33977">MATSSSTSAPFCLSSSPLGFVLLLGLADGYASCQEPSKFAHKKGVVFETTLMENLHVEGSSRLHNQSWKRTPNWTESMNATMLSLLTKEHALGNYTNGSFTNIAWIRIITDFNSRTNMNLTREQIKNRLKVLKRMFYLANKSGWGWDYVQNIPTTGDQSDWDAIIVENPAYAKCRDKPFPAYKDIAFLTAKSTATGRYDFLTGIAAVPTIDSSSSPSPGEDEGIIGERMSAFNLEPTPFEAGSSGSAFNANLRSGNNSRSPSPTDNPTTTRASASGFGHGLVPHSLSILHGNMHRHLEDDVKKMIAQVMQ</sequence>
<feature type="chain" id="PRO_5027585847" description="Myb/SANT-like domain-containing protein" evidence="2">
    <location>
        <begin position="34"/>
        <end position="310"/>
    </location>
</feature>
<feature type="compositionally biased region" description="Polar residues" evidence="1">
    <location>
        <begin position="243"/>
        <end position="273"/>
    </location>
</feature>
<dbReference type="InterPro" id="IPR024752">
    <property type="entry name" value="Myb/SANT-like_dom"/>
</dbReference>
<evidence type="ECO:0000256" key="2">
    <source>
        <dbReference type="SAM" id="SignalP"/>
    </source>
</evidence>
<name>A0A6V7PGM6_ANACO</name>
<reference evidence="4" key="1">
    <citation type="submission" date="2020-07" db="EMBL/GenBank/DDBJ databases">
        <authorList>
            <person name="Lin J."/>
        </authorList>
    </citation>
    <scope>NUCLEOTIDE SEQUENCE</scope>
</reference>
<feature type="domain" description="Myb/SANT-like" evidence="3">
    <location>
        <begin position="73"/>
        <end position="162"/>
    </location>
</feature>
<protein>
    <recommendedName>
        <fullName evidence="3">Myb/SANT-like domain-containing protein</fullName>
    </recommendedName>
</protein>
<keyword evidence="2" id="KW-0732">Signal</keyword>
<accession>A0A6V7PGM6</accession>